<name>A0A917ACJ7_9STRE</name>
<dbReference type="InterPro" id="IPR050638">
    <property type="entry name" value="AA-Vitamin_Transporters"/>
</dbReference>
<feature type="transmembrane region" description="Helical" evidence="6">
    <location>
        <begin position="41"/>
        <end position="59"/>
    </location>
</feature>
<sequence>MKKEVKGILYVLMAGIAWGLSGTCGQYLMAQGFPPFLLTSVRMGIAGFCLTCIAFFTMGNQFLQLLKQPKVILAIVLFSTIGLLLNQFSYLLAIRETNAGTATVLQYLCPILVLIHTCLKHRTAPTNIEMFSMLSAVLGTFLMATHGQVTQLAVTPSGLFWGLVAAVSYAAYIILPIQFIQRWGSLAVNGLGMFLIGICLMPISRPLSFNWNIELMTLFALIGMIGIGTIVTYTLFLAGASLIGPVKASLLASIEPVSAVFFAFALMGSRFYPLDLLGMAFILFGVLLISYRDLKEVRSKD</sequence>
<dbReference type="InterPro" id="IPR037185">
    <property type="entry name" value="EmrE-like"/>
</dbReference>
<dbReference type="Proteomes" id="UP000660801">
    <property type="component" value="Unassembled WGS sequence"/>
</dbReference>
<feature type="transmembrane region" description="Helical" evidence="6">
    <location>
        <begin position="71"/>
        <end position="93"/>
    </location>
</feature>
<evidence type="ECO:0000256" key="2">
    <source>
        <dbReference type="ARBA" id="ARBA00007362"/>
    </source>
</evidence>
<reference evidence="8" key="2">
    <citation type="submission" date="2020-09" db="EMBL/GenBank/DDBJ databases">
        <authorList>
            <person name="Sun Q."/>
            <person name="Zhou Y."/>
        </authorList>
    </citation>
    <scope>NUCLEOTIDE SEQUENCE</scope>
    <source>
        <strain evidence="8">CGMCC 1.15533</strain>
    </source>
</reference>
<dbReference type="SUPFAM" id="SSF103481">
    <property type="entry name" value="Multidrug resistance efflux transporter EmrE"/>
    <property type="match status" value="2"/>
</dbReference>
<comment type="similarity">
    <text evidence="2">Belongs to the EamA transporter family.</text>
</comment>
<dbReference type="InterPro" id="IPR000620">
    <property type="entry name" value="EamA_dom"/>
</dbReference>
<evidence type="ECO:0000256" key="4">
    <source>
        <dbReference type="ARBA" id="ARBA00022989"/>
    </source>
</evidence>
<evidence type="ECO:0000256" key="3">
    <source>
        <dbReference type="ARBA" id="ARBA00022692"/>
    </source>
</evidence>
<dbReference type="OrthoDB" id="9810818at2"/>
<feature type="domain" description="EamA" evidence="7">
    <location>
        <begin position="6"/>
        <end position="144"/>
    </location>
</feature>
<evidence type="ECO:0000259" key="7">
    <source>
        <dbReference type="Pfam" id="PF00892"/>
    </source>
</evidence>
<comment type="subcellular location">
    <subcellularLocation>
        <location evidence="1">Endomembrane system</location>
        <topology evidence="1">Multi-pass membrane protein</topology>
    </subcellularLocation>
</comment>
<feature type="transmembrane region" description="Helical" evidence="6">
    <location>
        <begin position="7"/>
        <end position="29"/>
    </location>
</feature>
<accession>A0A917ACJ7</accession>
<feature type="transmembrane region" description="Helical" evidence="6">
    <location>
        <begin position="131"/>
        <end position="153"/>
    </location>
</feature>
<dbReference type="Pfam" id="PF00892">
    <property type="entry name" value="EamA"/>
    <property type="match status" value="2"/>
</dbReference>
<dbReference type="PANTHER" id="PTHR32322:SF2">
    <property type="entry name" value="EAMA DOMAIN-CONTAINING PROTEIN"/>
    <property type="match status" value="1"/>
</dbReference>
<dbReference type="RefSeq" id="WP_068988955.1">
    <property type="nucleotide sequence ID" value="NZ_BMJN01000070.1"/>
</dbReference>
<evidence type="ECO:0000313" key="9">
    <source>
        <dbReference type="Proteomes" id="UP000660801"/>
    </source>
</evidence>
<organism evidence="8 9">
    <name type="scientific">Streptococcus himalayensis</name>
    <dbReference type="NCBI Taxonomy" id="1888195"/>
    <lineage>
        <taxon>Bacteria</taxon>
        <taxon>Bacillati</taxon>
        <taxon>Bacillota</taxon>
        <taxon>Bacilli</taxon>
        <taxon>Lactobacillales</taxon>
        <taxon>Streptococcaceae</taxon>
        <taxon>Streptococcus</taxon>
    </lineage>
</organism>
<evidence type="ECO:0000256" key="6">
    <source>
        <dbReference type="SAM" id="Phobius"/>
    </source>
</evidence>
<reference evidence="8" key="1">
    <citation type="journal article" date="2014" name="Int. J. Syst. Evol. Microbiol.">
        <title>Complete genome sequence of Corynebacterium casei LMG S-19264T (=DSM 44701T), isolated from a smear-ripened cheese.</title>
        <authorList>
            <consortium name="US DOE Joint Genome Institute (JGI-PGF)"/>
            <person name="Walter F."/>
            <person name="Albersmeier A."/>
            <person name="Kalinowski J."/>
            <person name="Ruckert C."/>
        </authorList>
    </citation>
    <scope>NUCLEOTIDE SEQUENCE</scope>
    <source>
        <strain evidence="8">CGMCC 1.15533</strain>
    </source>
</reference>
<comment type="caution">
    <text evidence="8">The sequence shown here is derived from an EMBL/GenBank/DDBJ whole genome shotgun (WGS) entry which is preliminary data.</text>
</comment>
<keyword evidence="5 6" id="KW-0472">Membrane</keyword>
<evidence type="ECO:0000313" key="8">
    <source>
        <dbReference type="EMBL" id="GGE38348.1"/>
    </source>
</evidence>
<dbReference type="PANTHER" id="PTHR32322">
    <property type="entry name" value="INNER MEMBRANE TRANSPORTER"/>
    <property type="match status" value="1"/>
</dbReference>
<feature type="transmembrane region" description="Helical" evidence="6">
    <location>
        <begin position="186"/>
        <end position="203"/>
    </location>
</feature>
<feature type="domain" description="EamA" evidence="7">
    <location>
        <begin position="157"/>
        <end position="290"/>
    </location>
</feature>
<evidence type="ECO:0000256" key="1">
    <source>
        <dbReference type="ARBA" id="ARBA00004127"/>
    </source>
</evidence>
<keyword evidence="9" id="KW-1185">Reference proteome</keyword>
<dbReference type="AlphaFoldDB" id="A0A917ACJ7"/>
<protein>
    <submittedName>
        <fullName evidence="8">DMT multidrug transporter</fullName>
    </submittedName>
</protein>
<feature type="transmembrane region" description="Helical" evidence="6">
    <location>
        <begin position="215"/>
        <end position="236"/>
    </location>
</feature>
<feature type="transmembrane region" description="Helical" evidence="6">
    <location>
        <begin position="272"/>
        <end position="291"/>
    </location>
</feature>
<feature type="transmembrane region" description="Helical" evidence="6">
    <location>
        <begin position="159"/>
        <end position="179"/>
    </location>
</feature>
<proteinExistence type="inferred from homology"/>
<dbReference type="EMBL" id="BMJN01000070">
    <property type="protein sequence ID" value="GGE38348.1"/>
    <property type="molecule type" value="Genomic_DNA"/>
</dbReference>
<gene>
    <name evidence="8" type="ORF">GCM10011510_19680</name>
</gene>
<keyword evidence="3 6" id="KW-0812">Transmembrane</keyword>
<feature type="transmembrane region" description="Helical" evidence="6">
    <location>
        <begin position="99"/>
        <end position="119"/>
    </location>
</feature>
<dbReference type="GO" id="GO:0016020">
    <property type="term" value="C:membrane"/>
    <property type="evidence" value="ECO:0007669"/>
    <property type="project" value="UniProtKB-SubCell"/>
</dbReference>
<keyword evidence="4 6" id="KW-1133">Transmembrane helix</keyword>
<feature type="transmembrane region" description="Helical" evidence="6">
    <location>
        <begin position="248"/>
        <end position="266"/>
    </location>
</feature>
<evidence type="ECO:0000256" key="5">
    <source>
        <dbReference type="ARBA" id="ARBA00023136"/>
    </source>
</evidence>